<keyword evidence="6" id="KW-1185">Reference proteome</keyword>
<dbReference type="Pfam" id="PF02678">
    <property type="entry name" value="Pirin"/>
    <property type="match status" value="1"/>
</dbReference>
<dbReference type="PANTHER" id="PTHR13903">
    <property type="entry name" value="PIRIN-RELATED"/>
    <property type="match status" value="1"/>
</dbReference>
<dbReference type="InterPro" id="IPR014710">
    <property type="entry name" value="RmlC-like_jellyroll"/>
</dbReference>
<dbReference type="PANTHER" id="PTHR13903:SF8">
    <property type="entry name" value="PIRIN"/>
    <property type="match status" value="1"/>
</dbReference>
<evidence type="ECO:0008006" key="7">
    <source>
        <dbReference type="Google" id="ProtNLM"/>
    </source>
</evidence>
<comment type="similarity">
    <text evidence="1 2">Belongs to the pirin family.</text>
</comment>
<evidence type="ECO:0000256" key="2">
    <source>
        <dbReference type="RuleBase" id="RU003457"/>
    </source>
</evidence>
<dbReference type="SUPFAM" id="SSF51182">
    <property type="entry name" value="RmlC-like cupins"/>
    <property type="match status" value="1"/>
</dbReference>
<sequence>MTERGTKDVISPIAVSDGAGVRLKRSIATERLDHLDPFFLFDNFGSERPDDYLAGFPMHPHRGIETITYMLDGSVAHRDSIGNSGVIGAGDVQWMTAGSGILHEEMPKAGPRRLDGFQIWVNLPRKLKMTRPRYQDVPSSKIPEVARADGARIRVVAGHVDGVNGAVKEIFADPTYLDVVLPAGKTFEQPVPRGQTALLYVFQGEVVVGGAAPSRGGQAIRAPHLVVLDDGDVVRVHAGAAPARFLLLSAQPLDEPFARWGPFVMNTQDEVRQALQELRDGTFIKP</sequence>
<evidence type="ECO:0000256" key="1">
    <source>
        <dbReference type="ARBA" id="ARBA00008416"/>
    </source>
</evidence>
<evidence type="ECO:0000313" key="5">
    <source>
        <dbReference type="EMBL" id="BDG05173.1"/>
    </source>
</evidence>
<dbReference type="CDD" id="cd02247">
    <property type="entry name" value="cupin_pirin_C"/>
    <property type="match status" value="1"/>
</dbReference>
<dbReference type="RefSeq" id="WP_248353732.1">
    <property type="nucleotide sequence ID" value="NZ_AP025591.1"/>
</dbReference>
<evidence type="ECO:0000313" key="6">
    <source>
        <dbReference type="Proteomes" id="UP001162891"/>
    </source>
</evidence>
<feature type="domain" description="Pirin C-terminal" evidence="4">
    <location>
        <begin position="176"/>
        <end position="283"/>
    </location>
</feature>
<dbReference type="PIRSF" id="PIRSF006232">
    <property type="entry name" value="Pirin"/>
    <property type="match status" value="1"/>
</dbReference>
<name>A0ABM7X055_9BACT</name>
<organism evidence="5 6">
    <name type="scientific">Anaeromyxobacter oryzae</name>
    <dbReference type="NCBI Taxonomy" id="2918170"/>
    <lineage>
        <taxon>Bacteria</taxon>
        <taxon>Pseudomonadati</taxon>
        <taxon>Myxococcota</taxon>
        <taxon>Myxococcia</taxon>
        <taxon>Myxococcales</taxon>
        <taxon>Cystobacterineae</taxon>
        <taxon>Anaeromyxobacteraceae</taxon>
        <taxon>Anaeromyxobacter</taxon>
    </lineage>
</organism>
<proteinExistence type="inferred from homology"/>
<dbReference type="InterPro" id="IPR003829">
    <property type="entry name" value="Pirin_N_dom"/>
</dbReference>
<dbReference type="Pfam" id="PF05726">
    <property type="entry name" value="Pirin_C"/>
    <property type="match status" value="1"/>
</dbReference>
<gene>
    <name evidence="5" type="ORF">AMOR_41690</name>
</gene>
<dbReference type="CDD" id="cd02909">
    <property type="entry name" value="cupin_pirin_N"/>
    <property type="match status" value="1"/>
</dbReference>
<protein>
    <recommendedName>
        <fullName evidence="7">Pirin family protein</fullName>
    </recommendedName>
</protein>
<dbReference type="InterPro" id="IPR012093">
    <property type="entry name" value="Pirin"/>
</dbReference>
<evidence type="ECO:0000259" key="4">
    <source>
        <dbReference type="Pfam" id="PF05726"/>
    </source>
</evidence>
<dbReference type="InterPro" id="IPR011051">
    <property type="entry name" value="RmlC_Cupin_sf"/>
</dbReference>
<accession>A0ABM7X055</accession>
<dbReference type="Proteomes" id="UP001162891">
    <property type="component" value="Chromosome"/>
</dbReference>
<reference evidence="6" key="1">
    <citation type="journal article" date="2022" name="Int. J. Syst. Evol. Microbiol.">
        <title>Anaeromyxobacter oryzae sp. nov., Anaeromyxobacter diazotrophicus sp. nov. and Anaeromyxobacter paludicola sp. nov., isolated from paddy soils.</title>
        <authorList>
            <person name="Itoh H."/>
            <person name="Xu Z."/>
            <person name="Mise K."/>
            <person name="Masuda Y."/>
            <person name="Ushijima N."/>
            <person name="Hayakawa C."/>
            <person name="Shiratori Y."/>
            <person name="Senoo K."/>
        </authorList>
    </citation>
    <scope>NUCLEOTIDE SEQUENCE [LARGE SCALE GENOMIC DNA]</scope>
    <source>
        <strain evidence="6">Red232</strain>
    </source>
</reference>
<dbReference type="InterPro" id="IPR008778">
    <property type="entry name" value="Pirin_C_dom"/>
</dbReference>
<dbReference type="EMBL" id="AP025591">
    <property type="protein sequence ID" value="BDG05173.1"/>
    <property type="molecule type" value="Genomic_DNA"/>
</dbReference>
<evidence type="ECO:0000259" key="3">
    <source>
        <dbReference type="Pfam" id="PF02678"/>
    </source>
</evidence>
<dbReference type="Gene3D" id="2.60.120.10">
    <property type="entry name" value="Jelly Rolls"/>
    <property type="match status" value="2"/>
</dbReference>
<feature type="domain" description="Pirin N-terminal" evidence="3">
    <location>
        <begin position="21"/>
        <end position="121"/>
    </location>
</feature>